<evidence type="ECO:0000256" key="1">
    <source>
        <dbReference type="ARBA" id="ARBA00004651"/>
    </source>
</evidence>
<dbReference type="AlphaFoldDB" id="A0A832MMQ4"/>
<feature type="transmembrane region" description="Helical" evidence="7">
    <location>
        <begin position="7"/>
        <end position="29"/>
    </location>
</feature>
<evidence type="ECO:0000256" key="3">
    <source>
        <dbReference type="ARBA" id="ARBA00022475"/>
    </source>
</evidence>
<reference evidence="9" key="1">
    <citation type="journal article" date="2020" name="mSystems">
        <title>Genome- and Community-Level Interaction Insights into Carbon Utilization and Element Cycling Functions of Hydrothermarchaeota in Hydrothermal Sediment.</title>
        <authorList>
            <person name="Zhou Z."/>
            <person name="Liu Y."/>
            <person name="Xu W."/>
            <person name="Pan J."/>
            <person name="Luo Z.H."/>
            <person name="Li M."/>
        </authorList>
    </citation>
    <scope>NUCLEOTIDE SEQUENCE [LARGE SCALE GENOMIC DNA]</scope>
    <source>
        <strain evidence="9">SpSt-86</strain>
    </source>
</reference>
<protein>
    <submittedName>
        <fullName evidence="9">Sugar ABC transporter permease</fullName>
    </submittedName>
</protein>
<evidence type="ECO:0000256" key="4">
    <source>
        <dbReference type="ARBA" id="ARBA00022692"/>
    </source>
</evidence>
<dbReference type="Gene3D" id="1.10.3720.10">
    <property type="entry name" value="MetI-like"/>
    <property type="match status" value="1"/>
</dbReference>
<comment type="subcellular location">
    <subcellularLocation>
        <location evidence="1 7">Cell membrane</location>
        <topology evidence="1 7">Multi-pass membrane protein</topology>
    </subcellularLocation>
</comment>
<evidence type="ECO:0000256" key="2">
    <source>
        <dbReference type="ARBA" id="ARBA00022448"/>
    </source>
</evidence>
<keyword evidence="3" id="KW-1003">Cell membrane</keyword>
<dbReference type="PANTHER" id="PTHR43005">
    <property type="entry name" value="BLR7065 PROTEIN"/>
    <property type="match status" value="1"/>
</dbReference>
<dbReference type="Pfam" id="PF00528">
    <property type="entry name" value="BPD_transp_1"/>
    <property type="match status" value="1"/>
</dbReference>
<feature type="transmembrane region" description="Helical" evidence="7">
    <location>
        <begin position="258"/>
        <end position="280"/>
    </location>
</feature>
<sequence>MGRKVIIFLLIPALSLIFVFLILPGVWVLKIGMTNETLTGAKARNPDFVGFENYAKVLSDRFFYNALRITLLFVLGSAIIGQAGLGLSLALLTYRKRRLKSFVQSVVILAWIIPEVVVAYLWIAFLDKDYGTLNVLLSAIGLNKINWFYEYPLLTIIVFNVWRGTAYSMLLFSAALETIPPSYLETAEVIGASSWRKFKDVVFPNIKSYILTDLILITLWTFNVFTPYLLTGGGPSFRTELLSIYIYRTAFRYFKLGYGASIATIALLINFALAMFYLSLSRRRRA</sequence>
<evidence type="ECO:0000256" key="6">
    <source>
        <dbReference type="ARBA" id="ARBA00023136"/>
    </source>
</evidence>
<dbReference type="GO" id="GO:0055085">
    <property type="term" value="P:transmembrane transport"/>
    <property type="evidence" value="ECO:0007669"/>
    <property type="project" value="InterPro"/>
</dbReference>
<evidence type="ECO:0000256" key="7">
    <source>
        <dbReference type="RuleBase" id="RU363032"/>
    </source>
</evidence>
<feature type="transmembrane region" description="Helical" evidence="7">
    <location>
        <begin position="106"/>
        <end position="125"/>
    </location>
</feature>
<dbReference type="InterPro" id="IPR000515">
    <property type="entry name" value="MetI-like"/>
</dbReference>
<name>A0A832MMQ4_9THEM</name>
<keyword evidence="5 7" id="KW-1133">Transmembrane helix</keyword>
<dbReference type="SUPFAM" id="SSF161098">
    <property type="entry name" value="MetI-like"/>
    <property type="match status" value="1"/>
</dbReference>
<dbReference type="GO" id="GO:0005886">
    <property type="term" value="C:plasma membrane"/>
    <property type="evidence" value="ECO:0007669"/>
    <property type="project" value="UniProtKB-SubCell"/>
</dbReference>
<gene>
    <name evidence="9" type="ORF">ENW55_06125</name>
</gene>
<feature type="domain" description="ABC transmembrane type-1" evidence="8">
    <location>
        <begin position="68"/>
        <end position="279"/>
    </location>
</feature>
<dbReference type="PANTHER" id="PTHR43005:SF1">
    <property type="entry name" value="SPERMIDINE_PUTRESCINE TRANSPORT SYSTEM PERMEASE PROTEIN"/>
    <property type="match status" value="1"/>
</dbReference>
<evidence type="ECO:0000256" key="5">
    <source>
        <dbReference type="ARBA" id="ARBA00022989"/>
    </source>
</evidence>
<feature type="transmembrane region" description="Helical" evidence="7">
    <location>
        <begin position="145"/>
        <end position="162"/>
    </location>
</feature>
<dbReference type="PROSITE" id="PS50928">
    <property type="entry name" value="ABC_TM1"/>
    <property type="match status" value="1"/>
</dbReference>
<keyword evidence="2 7" id="KW-0813">Transport</keyword>
<dbReference type="EMBL" id="DTKQ01000048">
    <property type="protein sequence ID" value="HGZ79541.1"/>
    <property type="molecule type" value="Genomic_DNA"/>
</dbReference>
<accession>A0A832MMQ4</accession>
<comment type="caution">
    <text evidence="9">The sequence shown here is derived from an EMBL/GenBank/DDBJ whole genome shotgun (WGS) entry which is preliminary data.</text>
</comment>
<dbReference type="InterPro" id="IPR035906">
    <property type="entry name" value="MetI-like_sf"/>
</dbReference>
<feature type="transmembrane region" description="Helical" evidence="7">
    <location>
        <begin position="69"/>
        <end position="94"/>
    </location>
</feature>
<keyword evidence="4 7" id="KW-0812">Transmembrane</keyword>
<evidence type="ECO:0000313" key="9">
    <source>
        <dbReference type="EMBL" id="HGZ79541.1"/>
    </source>
</evidence>
<organism evidence="9">
    <name type="scientific">Pseudothermotoga hypogea</name>
    <dbReference type="NCBI Taxonomy" id="57487"/>
    <lineage>
        <taxon>Bacteria</taxon>
        <taxon>Thermotogati</taxon>
        <taxon>Thermotogota</taxon>
        <taxon>Thermotogae</taxon>
        <taxon>Thermotogales</taxon>
        <taxon>Thermotogaceae</taxon>
        <taxon>Pseudothermotoga</taxon>
    </lineage>
</organism>
<proteinExistence type="inferred from homology"/>
<feature type="transmembrane region" description="Helical" evidence="7">
    <location>
        <begin position="209"/>
        <end position="230"/>
    </location>
</feature>
<dbReference type="CDD" id="cd06261">
    <property type="entry name" value="TM_PBP2"/>
    <property type="match status" value="1"/>
</dbReference>
<comment type="similarity">
    <text evidence="7">Belongs to the binding-protein-dependent transport system permease family.</text>
</comment>
<keyword evidence="6 7" id="KW-0472">Membrane</keyword>
<evidence type="ECO:0000259" key="8">
    <source>
        <dbReference type="PROSITE" id="PS50928"/>
    </source>
</evidence>